<dbReference type="OrthoDB" id="4981820at2"/>
<dbReference type="PRINTS" id="PR00394">
    <property type="entry name" value="RHSPROTEIN"/>
</dbReference>
<accession>A0A1I1BSA3</accession>
<dbReference type="Gene3D" id="1.20.1260.20">
    <property type="entry name" value="PPE superfamily"/>
    <property type="match status" value="1"/>
</dbReference>
<reference evidence="6" key="1">
    <citation type="submission" date="2016-10" db="EMBL/GenBank/DDBJ databases">
        <authorList>
            <person name="Varghese N."/>
            <person name="Submissions S."/>
        </authorList>
    </citation>
    <scope>NUCLEOTIDE SEQUENCE [LARGE SCALE GENOMIC DNA]</scope>
    <source>
        <strain evidence="6">CGMCC 4.3568</strain>
    </source>
</reference>
<evidence type="ECO:0000259" key="4">
    <source>
        <dbReference type="Pfam" id="PF25023"/>
    </source>
</evidence>
<feature type="compositionally biased region" description="Gly residues" evidence="2">
    <location>
        <begin position="1362"/>
        <end position="1380"/>
    </location>
</feature>
<evidence type="ECO:0000259" key="3">
    <source>
        <dbReference type="Pfam" id="PF20148"/>
    </source>
</evidence>
<keyword evidence="6" id="KW-1185">Reference proteome</keyword>
<evidence type="ECO:0000313" key="6">
    <source>
        <dbReference type="Proteomes" id="UP000243799"/>
    </source>
</evidence>
<dbReference type="InterPro" id="IPR022385">
    <property type="entry name" value="Rhs_assc_core"/>
</dbReference>
<dbReference type="Proteomes" id="UP000243799">
    <property type="component" value="Unassembled WGS sequence"/>
</dbReference>
<dbReference type="Pfam" id="PF20148">
    <property type="entry name" value="DUF6531"/>
    <property type="match status" value="1"/>
</dbReference>
<protein>
    <submittedName>
        <fullName evidence="5">RHS repeat-associated core domain-containing protein</fullName>
    </submittedName>
</protein>
<dbReference type="NCBIfam" id="TIGR01643">
    <property type="entry name" value="YD_repeat_2x"/>
    <property type="match status" value="7"/>
</dbReference>
<keyword evidence="1" id="KW-0677">Repeat</keyword>
<evidence type="ECO:0000313" key="5">
    <source>
        <dbReference type="EMBL" id="SFB53037.1"/>
    </source>
</evidence>
<dbReference type="InterPro" id="IPR031325">
    <property type="entry name" value="RHS_repeat"/>
</dbReference>
<sequence>MVNPLIAETTSSTESYSGVTLLESAHDLNAAINSGDWAAVALGAVGTALDALATVLDPFGAILAAGVGWLMEHIGPLKEALDALAGDPDEITAHSETWKNIATELGSIGSDLTGMVANDTVTWEGVSGDQYRARSADTVALLTAAQQASDGASGGIKTAGEVVAAVRSLVRDIIAELVGHLISWALQVVFTLGIGLLWVVPQVVTAVAKTAAQIADLTKRLVQALQALSPLLRKATDLFSDAGAALRKIRDGKPGTPATPEDLPGGQKITEVPKGGGPGGGTTPSSADSGPVSPPPKIDTSTGPSGSPNWAGQNGDVSTSPSAKGGGPESGASRGGSGPAVPHKPVPPRDRAVGVEDRACKSDPVDVATGEVVLAQTDLELPATLALVLERTHVSSYRAGRSFGPSWASTVDQRLEVDGQNVCYFSPDGMILVYPLPGLERSVLPLEGPRLPLRRTAEGYLLEDPANRTRLTFGRVKGMAGLPLLAVEHDDMSRIEVDREPAGSGLVIRHSDGYRVELLTDNGRVVTAQVLGQGGEPAVVVMRYVYDERSRLAKAINSSGRPMVFDYDTDGRLTGWQDRTGAWYRYSYDSDGRCVRTVGDSGFLDGSFTYDRERMITTHADSLGHRSEYHLNSANQVVREVDPLGAVTESTWDRYDRLLSRTDPLARTTAYTYDAFGRLTVVTRPDGSTITVNHSDQGLSIALHDGERTWLREYKTDGNYPEDVRDPSENQLGVATEYRVPDDEPVERGTATRDQFGRPRVLTDALGVVTRLDWTVEGLRSSRRDRSGVGEQWRYDPEGNEVEHVGGDGQVTRREYGPFGLCVASTDPLGARTTYAYDTELRLTAVTEPRGLTWHYRYDAAGRLVEERDFDGRIRRFEYDSAGQLVRGINGAGELTEYRHDVLGNVIGVRTAAATTSYTYDPVGRLRRAAGADAVLEFDRDPAGRVLRETVNGRVVAFEYDEAGRVSRRVTPSGVRSSWSYDDLGRPEKFTTAGQVLLFEHDAGGREVRCTMNESVSVSRAYDDGDTLVAQQVAVGASVAQRRDFDYRRDGRLSATRDALSGTVRFDRDPAGRVVEVTTGNHRESYRYDTAGAIIRSAVDGAWPVDPEVGSRRYESNTLVVSGAVDYRYDGQGRLVRRRVVSPEHGEQSWWYHWDGLDRLVGVTTPDGARWHYTYDPVGRRIAKTRLAPDSSVLERFDFVWDDSLLIEQLHTDAAGNQSVLTWEHHPDGYRPVTQTESYRLRDQARVDRRFFAIVTDLVGTPVELVDVDGRVAWHAQASLWGKMLTAAAGTPSTPLRFPGQYADAETGLHYNVYRYYDPATGRYVSQDPLGLAPAGNPAAYVADPHLECDPLGLAPKRKSPCGGGSGSGGAPGTPGGGLNPGQLNGPSKKPKLSDIDPNSGRTTQQGGGKSASAHYDSSSSAGYVGNGPKPGHLVDVEELNKAAEIRDVMDSSGNVRYSENNLSDELAYHLRKSGLPEDTKWIKGHLENDNLGGPGESHNMTPLTSKANSAHKNHVESSIKELVDRLNGEAFRNLKIDGVGIDYSIKVSDDVKFPNSTNGFERSIRNHIEIDAQYTGVTADVLEKMRKNGMNPLAELPPPGTTMDTVTGKFTTPDGSEWKKGNKGHDFSYLQ</sequence>
<dbReference type="SUPFAM" id="SSF140453">
    <property type="entry name" value="EsxAB dimer-like"/>
    <property type="match status" value="1"/>
</dbReference>
<feature type="domain" description="DUF6531" evidence="3">
    <location>
        <begin position="363"/>
        <end position="434"/>
    </location>
</feature>
<dbReference type="NCBIfam" id="TIGR03696">
    <property type="entry name" value="Rhs_assc_core"/>
    <property type="match status" value="1"/>
</dbReference>
<dbReference type="InterPro" id="IPR045351">
    <property type="entry name" value="DUF6531"/>
</dbReference>
<feature type="compositionally biased region" description="Polar residues" evidence="2">
    <location>
        <begin position="299"/>
        <end position="322"/>
    </location>
</feature>
<feature type="region of interest" description="Disordered" evidence="2">
    <location>
        <begin position="789"/>
        <end position="809"/>
    </location>
</feature>
<feature type="compositionally biased region" description="Basic and acidic residues" evidence="2">
    <location>
        <begin position="1617"/>
        <end position="1632"/>
    </location>
</feature>
<evidence type="ECO:0000256" key="2">
    <source>
        <dbReference type="SAM" id="MobiDB-lite"/>
    </source>
</evidence>
<feature type="region of interest" description="Disordered" evidence="2">
    <location>
        <begin position="1613"/>
        <end position="1632"/>
    </location>
</feature>
<dbReference type="STRING" id="490629.SAMN05216266_116132"/>
<feature type="region of interest" description="Disordered" evidence="2">
    <location>
        <begin position="249"/>
        <end position="358"/>
    </location>
</feature>
<proteinExistence type="predicted"/>
<feature type="domain" description="Teneurin-like YD-shell" evidence="4">
    <location>
        <begin position="1013"/>
        <end position="1328"/>
    </location>
</feature>
<evidence type="ECO:0000256" key="1">
    <source>
        <dbReference type="ARBA" id="ARBA00022737"/>
    </source>
</evidence>
<dbReference type="RefSeq" id="WP_091675779.1">
    <property type="nucleotide sequence ID" value="NZ_FOKG01000016.1"/>
</dbReference>
<dbReference type="InterPro" id="IPR050708">
    <property type="entry name" value="T6SS_VgrG/RHS"/>
</dbReference>
<dbReference type="Pfam" id="PF25023">
    <property type="entry name" value="TEN_YD-shell"/>
    <property type="match status" value="1"/>
</dbReference>
<dbReference type="InterPro" id="IPR036689">
    <property type="entry name" value="ESAT-6-like_sf"/>
</dbReference>
<organism evidence="5 6">
    <name type="scientific">Amycolatopsis marina</name>
    <dbReference type="NCBI Taxonomy" id="490629"/>
    <lineage>
        <taxon>Bacteria</taxon>
        <taxon>Bacillati</taxon>
        <taxon>Actinomycetota</taxon>
        <taxon>Actinomycetes</taxon>
        <taxon>Pseudonocardiales</taxon>
        <taxon>Pseudonocardiaceae</taxon>
        <taxon>Amycolatopsis</taxon>
    </lineage>
</organism>
<dbReference type="InterPro" id="IPR038332">
    <property type="entry name" value="PPE_sf"/>
</dbReference>
<dbReference type="EMBL" id="FOKG01000016">
    <property type="protein sequence ID" value="SFB53037.1"/>
    <property type="molecule type" value="Genomic_DNA"/>
</dbReference>
<dbReference type="InterPro" id="IPR056823">
    <property type="entry name" value="TEN-like_YD-shell"/>
</dbReference>
<dbReference type="Gene3D" id="2.180.10.10">
    <property type="entry name" value="RHS repeat-associated core"/>
    <property type="match status" value="2"/>
</dbReference>
<name>A0A1I1BSA3_9PSEU</name>
<dbReference type="InterPro" id="IPR006530">
    <property type="entry name" value="YD"/>
</dbReference>
<gene>
    <name evidence="5" type="ORF">SAMN05216266_116132</name>
</gene>
<dbReference type="PANTHER" id="PTHR32305:SF15">
    <property type="entry name" value="PROTEIN RHSA-RELATED"/>
    <property type="match status" value="1"/>
</dbReference>
<feature type="compositionally biased region" description="Basic and acidic residues" evidence="2">
    <location>
        <begin position="347"/>
        <end position="358"/>
    </location>
</feature>
<feature type="compositionally biased region" description="Gly residues" evidence="2">
    <location>
        <begin position="324"/>
        <end position="338"/>
    </location>
</feature>
<feature type="compositionally biased region" description="Low complexity" evidence="2">
    <location>
        <begin position="1411"/>
        <end position="1422"/>
    </location>
</feature>
<dbReference type="Pfam" id="PF05593">
    <property type="entry name" value="RHS_repeat"/>
    <property type="match status" value="4"/>
</dbReference>
<dbReference type="PANTHER" id="PTHR32305">
    <property type="match status" value="1"/>
</dbReference>
<feature type="region of interest" description="Disordered" evidence="2">
    <location>
        <begin position="1358"/>
        <end position="1433"/>
    </location>
</feature>